<dbReference type="AlphaFoldDB" id="A0A175VMU8"/>
<name>A0A175VMU8_AEREN</name>
<dbReference type="OrthoDB" id="5296640at2"/>
<dbReference type="PANTHER" id="PTHR43691:SF11">
    <property type="entry name" value="FI09636P-RELATED"/>
    <property type="match status" value="1"/>
</dbReference>
<dbReference type="Proteomes" id="UP000078435">
    <property type="component" value="Unassembled WGS sequence"/>
</dbReference>
<evidence type="ECO:0000259" key="4">
    <source>
        <dbReference type="Pfam" id="PF01048"/>
    </source>
</evidence>
<gene>
    <name evidence="5" type="ORF">LCR_08825</name>
</gene>
<dbReference type="PANTHER" id="PTHR43691">
    <property type="entry name" value="URIDINE PHOSPHORYLASE"/>
    <property type="match status" value="1"/>
</dbReference>
<proteinExistence type="predicted"/>
<dbReference type="RefSeq" id="WP_061475599.1">
    <property type="nucleotide sequence ID" value="NZ_JMGO02000002.1"/>
</dbReference>
<organism evidence="5 6">
    <name type="scientific">Aeromonas enteropelogenes</name>
    <name type="common">Aeromonas trota</name>
    <dbReference type="NCBI Taxonomy" id="29489"/>
    <lineage>
        <taxon>Bacteria</taxon>
        <taxon>Pseudomonadati</taxon>
        <taxon>Pseudomonadota</taxon>
        <taxon>Gammaproteobacteria</taxon>
        <taxon>Aeromonadales</taxon>
        <taxon>Aeromonadaceae</taxon>
        <taxon>Aeromonas</taxon>
    </lineage>
</organism>
<dbReference type="GO" id="GO:0009116">
    <property type="term" value="P:nucleoside metabolic process"/>
    <property type="evidence" value="ECO:0007669"/>
    <property type="project" value="InterPro"/>
</dbReference>
<dbReference type="SUPFAM" id="SSF53167">
    <property type="entry name" value="Purine and uridine phosphorylases"/>
    <property type="match status" value="1"/>
</dbReference>
<dbReference type="InterPro" id="IPR035994">
    <property type="entry name" value="Nucleoside_phosphorylase_sf"/>
</dbReference>
<dbReference type="EMBL" id="JMGO02000002">
    <property type="protein sequence ID" value="KXU81779.1"/>
    <property type="molecule type" value="Genomic_DNA"/>
</dbReference>
<dbReference type="CDD" id="cd17767">
    <property type="entry name" value="UP_EcUdp-like"/>
    <property type="match status" value="1"/>
</dbReference>
<evidence type="ECO:0000256" key="2">
    <source>
        <dbReference type="ARBA" id="ARBA00021980"/>
    </source>
</evidence>
<dbReference type="STRING" id="29489.VL01_10335"/>
<dbReference type="EC" id="2.4.2.3" evidence="1"/>
<accession>A0A175VMU8</accession>
<feature type="domain" description="Nucleoside phosphorylase" evidence="4">
    <location>
        <begin position="17"/>
        <end position="202"/>
    </location>
</feature>
<dbReference type="Pfam" id="PF01048">
    <property type="entry name" value="PNP_UDP_1"/>
    <property type="match status" value="1"/>
</dbReference>
<evidence type="ECO:0000313" key="6">
    <source>
        <dbReference type="Proteomes" id="UP000078435"/>
    </source>
</evidence>
<comment type="catalytic activity">
    <reaction evidence="3">
        <text>uridine + phosphate = alpha-D-ribose 1-phosphate + uracil</text>
        <dbReference type="Rhea" id="RHEA:24388"/>
        <dbReference type="ChEBI" id="CHEBI:16704"/>
        <dbReference type="ChEBI" id="CHEBI:17568"/>
        <dbReference type="ChEBI" id="CHEBI:43474"/>
        <dbReference type="ChEBI" id="CHEBI:57720"/>
        <dbReference type="EC" id="2.4.2.3"/>
    </reaction>
</comment>
<reference evidence="5 6" key="1">
    <citation type="submission" date="2016-02" db="EMBL/GenBank/DDBJ databases">
        <title>Draft genome sequence of Aeromonas trota strain 1999lcr isolated from cerebrospinal fluid (CSF).</title>
        <authorList>
            <person name="Dallagassa C.B."/>
            <person name="Prediger K.C."/>
            <person name="Weiss V.A."/>
            <person name="Assis F.E."/>
            <person name="Baura V."/>
            <person name="Cruz L.M."/>
            <person name="Souza E.M."/>
            <person name="Pedrosa F.O."/>
            <person name="Fadel-Picheth C.M."/>
        </authorList>
    </citation>
    <scope>NUCLEOTIDE SEQUENCE [LARGE SCALE GENOMIC DNA]</scope>
    <source>
        <strain evidence="5 6">1999lcr</strain>
    </source>
</reference>
<dbReference type="InterPro" id="IPR000845">
    <property type="entry name" value="Nucleoside_phosphorylase_d"/>
</dbReference>
<evidence type="ECO:0000256" key="3">
    <source>
        <dbReference type="ARBA" id="ARBA00048447"/>
    </source>
</evidence>
<dbReference type="GO" id="GO:0005829">
    <property type="term" value="C:cytosol"/>
    <property type="evidence" value="ECO:0007669"/>
    <property type="project" value="TreeGrafter"/>
</dbReference>
<sequence length="241" mass="25976">MTLLPHLQCRPDQIAERVVLCGDPARVDRIASQLKLCESLGQHREFRLLNGHYRGQAITVCSTGIGGASAIIALEELVQSGARTLVRVGSAGALQHDIGLGDLIVVEGAIRHDGASLAYLPAEYPACADIRLQAALLDHIAASGHPHWHGLVRSHDSFYRDDELAVCRYWHQRGVLGADMETASLLTVGRFRQVRVAAVLCNVVPFEQDVQQGVGDYASAEQAMMAAERLAATAALEALVQ</sequence>
<dbReference type="GO" id="GO:0004850">
    <property type="term" value="F:uridine phosphorylase activity"/>
    <property type="evidence" value="ECO:0007669"/>
    <property type="project" value="UniProtKB-EC"/>
</dbReference>
<evidence type="ECO:0000256" key="1">
    <source>
        <dbReference type="ARBA" id="ARBA00011888"/>
    </source>
</evidence>
<evidence type="ECO:0000313" key="5">
    <source>
        <dbReference type="EMBL" id="KXU81779.1"/>
    </source>
</evidence>
<dbReference type="Gene3D" id="3.40.50.1580">
    <property type="entry name" value="Nucleoside phosphorylase domain"/>
    <property type="match status" value="1"/>
</dbReference>
<protein>
    <recommendedName>
        <fullName evidence="2">Uridine phosphorylase</fullName>
        <ecNumber evidence="1">2.4.2.3</ecNumber>
    </recommendedName>
</protein>
<comment type="caution">
    <text evidence="5">The sequence shown here is derived from an EMBL/GenBank/DDBJ whole genome shotgun (WGS) entry which is preliminary data.</text>
</comment>